<dbReference type="RefSeq" id="WP_163900570.1">
    <property type="nucleotide sequence ID" value="NZ_CP048427.1"/>
</dbReference>
<evidence type="ECO:0000313" key="5">
    <source>
        <dbReference type="Proteomes" id="UP000477849"/>
    </source>
</evidence>
<keyword evidence="5" id="KW-1185">Reference proteome</keyword>
<dbReference type="InterPro" id="IPR005546">
    <property type="entry name" value="Autotransporte_beta"/>
</dbReference>
<feature type="domain" description="Autotransporter" evidence="3">
    <location>
        <begin position="725"/>
        <end position="996"/>
    </location>
</feature>
<dbReference type="SMART" id="SM00869">
    <property type="entry name" value="Autotransporter"/>
    <property type="match status" value="1"/>
</dbReference>
<name>A0A6M1RWH7_9HYPH</name>
<gene>
    <name evidence="4" type="ORF">G6N76_01645</name>
</gene>
<dbReference type="AlphaFoldDB" id="A0A6M1RWH7"/>
<feature type="signal peptide" evidence="2">
    <location>
        <begin position="1"/>
        <end position="30"/>
    </location>
</feature>
<organism evidence="4 5">
    <name type="scientific">Rhizobium daejeonense</name>
    <dbReference type="NCBI Taxonomy" id="240521"/>
    <lineage>
        <taxon>Bacteria</taxon>
        <taxon>Pseudomonadati</taxon>
        <taxon>Pseudomonadota</taxon>
        <taxon>Alphaproteobacteria</taxon>
        <taxon>Hyphomicrobiales</taxon>
        <taxon>Rhizobiaceae</taxon>
        <taxon>Rhizobium/Agrobacterium group</taxon>
        <taxon>Rhizobium</taxon>
    </lineage>
</organism>
<evidence type="ECO:0000256" key="2">
    <source>
        <dbReference type="SAM" id="SignalP"/>
    </source>
</evidence>
<dbReference type="Pfam" id="PF03797">
    <property type="entry name" value="Autotransporter"/>
    <property type="match status" value="1"/>
</dbReference>
<dbReference type="NCBIfam" id="TIGR01414">
    <property type="entry name" value="autotrans_barl"/>
    <property type="match status" value="1"/>
</dbReference>
<keyword evidence="2" id="KW-0732">Signal</keyword>
<dbReference type="InterPro" id="IPR036709">
    <property type="entry name" value="Autotransporte_beta_dom_sf"/>
</dbReference>
<sequence length="996" mass="98362">MRKRRLSAYSRHLGLFTAMVSVSIALPVLAQSVWTGASDNEFSNDANWNPSAPGTGDGATVATGSPQVTTNFVITDLDVSGGNVIVTNTGELTATGGTTLSSGTISINAGGVLNSNVEMNGGGLSIDGDLNGKLTLNNGNVTVNGTLGSAAVGATTALTNNGDVGDVDVSASGTFINNTGATAGDVTNAGATSNAGTIASLTNTGGTFINNSGGTVTGDTTVTGGTVTNNFVITDADVAAGATLVNNFGASAENITNAGTLSNSGTLASVENTAGIFTNNSDGTVTGQSTVAGGTVTNDGTLGNVDVATGGTFTNTTGSTAGDVINAGTSSNAGDIASLANTGGTFTNNFGGAVTGETTVTGGTVTNNFVITDADVAAGATLVNNTGATARNVTNAGNTSNAGTIASVENTGGTFTNNSGGTVTGTTTVTGGTVVNNATLADVDIGANGTFVNNSGAVADAVTNAGTSSSDGTIASLTNTDGLFANTGTISGTANVTGGTLTNDGTVLGAVGVYDGGTLSGSGTTAGLAIYSGGTLSPGPGMQTISVNGNLTFVAGSTYQVDIDASGNSDSIDVSGAVIISGGALELISGTGSYTPGIDYTIITAASGITGSFENVTSDFAFLTPVLTYGGTGIDLSLDRNDVAFADVASTANGRSTAGAVEALGASNSLYLAVVSLNAATATDAFSQLSGEDHASLKSRALQDGRIPREAILDRMSAVHASLPGTAEGLSVWTTGYGTTNRLDGDGNAAGIDGTSAGLFVGADAAVSDEWRVGGMLGYGRTSLDRLADYDTYHLGFYAGGTYGPLGLTAGAIYSVNEVSTARDVSFSNFEDRLTADYRSAMAQAFADISWTTKLDEMTLQPFANIAYLSLRTDGFREDGGAAALSAAGATDDIALSTLGLRWSADLTAGEIPFMVSGMLGWRHAFGDLSPSTSFAFAGGSAFLIEGVIIPHDAMVAEAGITVALTKSARLNMSYSGEFGSGSASHAAKANLKVDF</sequence>
<feature type="region of interest" description="Disordered" evidence="1">
    <location>
        <begin position="44"/>
        <end position="63"/>
    </location>
</feature>
<dbReference type="InterPro" id="IPR006315">
    <property type="entry name" value="OM_autotransptr_brl_dom"/>
</dbReference>
<evidence type="ECO:0000256" key="1">
    <source>
        <dbReference type="SAM" id="MobiDB-lite"/>
    </source>
</evidence>
<dbReference type="Gene3D" id="2.40.128.130">
    <property type="entry name" value="Autotransporter beta-domain"/>
    <property type="match status" value="1"/>
</dbReference>
<dbReference type="GO" id="GO:0019867">
    <property type="term" value="C:outer membrane"/>
    <property type="evidence" value="ECO:0007669"/>
    <property type="project" value="InterPro"/>
</dbReference>
<feature type="chain" id="PRO_5026754044" evidence="2">
    <location>
        <begin position="31"/>
        <end position="996"/>
    </location>
</feature>
<accession>A0A6M1RWH7</accession>
<evidence type="ECO:0000259" key="3">
    <source>
        <dbReference type="PROSITE" id="PS51208"/>
    </source>
</evidence>
<dbReference type="SUPFAM" id="SSF103515">
    <property type="entry name" value="Autotransporter"/>
    <property type="match status" value="1"/>
</dbReference>
<reference evidence="4 5" key="1">
    <citation type="submission" date="2020-02" db="EMBL/GenBank/DDBJ databases">
        <title>Genome sequence of the type strain CCBAU10050 of Rhizobium daejeonense.</title>
        <authorList>
            <person name="Gao J."/>
            <person name="Sun J."/>
        </authorList>
    </citation>
    <scope>NUCLEOTIDE SEQUENCE [LARGE SCALE GENOMIC DNA]</scope>
    <source>
        <strain evidence="4 5">CCBAU10050</strain>
    </source>
</reference>
<evidence type="ECO:0000313" key="4">
    <source>
        <dbReference type="EMBL" id="NGO62361.1"/>
    </source>
</evidence>
<comment type="caution">
    <text evidence="4">The sequence shown here is derived from an EMBL/GenBank/DDBJ whole genome shotgun (WGS) entry which is preliminary data.</text>
</comment>
<dbReference type="PROSITE" id="PS51208">
    <property type="entry name" value="AUTOTRANSPORTER"/>
    <property type="match status" value="1"/>
</dbReference>
<dbReference type="Proteomes" id="UP000477849">
    <property type="component" value="Unassembled WGS sequence"/>
</dbReference>
<dbReference type="EMBL" id="JAAKZH010000001">
    <property type="protein sequence ID" value="NGO62361.1"/>
    <property type="molecule type" value="Genomic_DNA"/>
</dbReference>
<protein>
    <submittedName>
        <fullName evidence="4">Autotransporter domain-containing protein</fullName>
    </submittedName>
</protein>
<proteinExistence type="predicted"/>